<keyword evidence="2" id="KW-0732">Signal</keyword>
<dbReference type="Pfam" id="PF11282">
    <property type="entry name" value="DUF3082"/>
    <property type="match status" value="1"/>
</dbReference>
<dbReference type="GeneID" id="7449773"/>
<dbReference type="AlphaFoldDB" id="B8BRF8"/>
<dbReference type="InParanoid" id="B8BRF8"/>
<feature type="chain" id="PRO_5002865833" evidence="2">
    <location>
        <begin position="19"/>
        <end position="281"/>
    </location>
</feature>
<feature type="transmembrane region" description="Helical" evidence="1">
    <location>
        <begin position="169"/>
        <end position="190"/>
    </location>
</feature>
<protein>
    <submittedName>
        <fullName evidence="3">Uncharacterized protein</fullName>
    </submittedName>
</protein>
<feature type="transmembrane region" description="Helical" evidence="1">
    <location>
        <begin position="211"/>
        <end position="239"/>
    </location>
</feature>
<keyword evidence="1" id="KW-0472">Membrane</keyword>
<gene>
    <name evidence="3" type="ORF">THAPSDRAFT_1611</name>
</gene>
<keyword evidence="1" id="KW-1133">Transmembrane helix</keyword>
<dbReference type="EMBL" id="CM000638">
    <property type="protein sequence ID" value="EED96533.1"/>
    <property type="molecule type" value="Genomic_DNA"/>
</dbReference>
<sequence length="281" mass="30761">MRNLTYIAPLFIASTTLAFKSTNLQPASNPRLYGSRRSSQQHSHISIRRESSCIVGLASEDESPSTISGGVERRFTAASAEKAEILVASGEPKSDDTLPAKAATSTVNERLMSEIQASVDDQKYGTNKKNREYFREFRSQKTEEERRRSIEEAKDLNGVNPLVCIGGAAFAWACAGGLWFFTTYLGVLFASHPLETDIYFIQRLTGVFRNAVMGLSSLASGFFGVVGIGIFLLGIRVAYGVMTGELDPTPIKRPKSDEIAMPDVWSLMMGKSNKRGKGGRL</sequence>
<evidence type="ECO:0000313" key="3">
    <source>
        <dbReference type="EMBL" id="EED96533.1"/>
    </source>
</evidence>
<evidence type="ECO:0000256" key="1">
    <source>
        <dbReference type="SAM" id="Phobius"/>
    </source>
</evidence>
<name>B8BRF8_THAPS</name>
<dbReference type="PaxDb" id="35128-Thaps1611"/>
<evidence type="ECO:0000313" key="4">
    <source>
        <dbReference type="Proteomes" id="UP000001449"/>
    </source>
</evidence>
<dbReference type="Proteomes" id="UP000001449">
    <property type="component" value="Chromosome 1"/>
</dbReference>
<accession>B8BRF8</accession>
<evidence type="ECO:0000256" key="2">
    <source>
        <dbReference type="SAM" id="SignalP"/>
    </source>
</evidence>
<reference evidence="3 4" key="1">
    <citation type="journal article" date="2004" name="Science">
        <title>The genome of the diatom Thalassiosira pseudonana: ecology, evolution, and metabolism.</title>
        <authorList>
            <person name="Armbrust E.V."/>
            <person name="Berges J.A."/>
            <person name="Bowler C."/>
            <person name="Green B.R."/>
            <person name="Martinez D."/>
            <person name="Putnam N.H."/>
            <person name="Zhou S."/>
            <person name="Allen A.E."/>
            <person name="Apt K.E."/>
            <person name="Bechner M."/>
            <person name="Brzezinski M.A."/>
            <person name="Chaal B.K."/>
            <person name="Chiovitti A."/>
            <person name="Davis A.K."/>
            <person name="Demarest M.S."/>
            <person name="Detter J.C."/>
            <person name="Glavina T."/>
            <person name="Goodstein D."/>
            <person name="Hadi M.Z."/>
            <person name="Hellsten U."/>
            <person name="Hildebrand M."/>
            <person name="Jenkins B.D."/>
            <person name="Jurka J."/>
            <person name="Kapitonov V.V."/>
            <person name="Kroger N."/>
            <person name="Lau W.W."/>
            <person name="Lane T.W."/>
            <person name="Larimer F.W."/>
            <person name="Lippmeier J.C."/>
            <person name="Lucas S."/>
            <person name="Medina M."/>
            <person name="Montsant A."/>
            <person name="Obornik M."/>
            <person name="Parker M.S."/>
            <person name="Palenik B."/>
            <person name="Pazour G.J."/>
            <person name="Richardson P.M."/>
            <person name="Rynearson T.A."/>
            <person name="Saito M.A."/>
            <person name="Schwartz D.C."/>
            <person name="Thamatrakoln K."/>
            <person name="Valentin K."/>
            <person name="Vardi A."/>
            <person name="Wilkerson F.P."/>
            <person name="Rokhsar D.S."/>
        </authorList>
    </citation>
    <scope>NUCLEOTIDE SEQUENCE [LARGE SCALE GENOMIC DNA]</scope>
    <source>
        <strain evidence="3 4">CCMP1335</strain>
    </source>
</reference>
<dbReference type="InterPro" id="IPR021434">
    <property type="entry name" value="DUF3082"/>
</dbReference>
<dbReference type="RefSeq" id="XP_002286892.1">
    <property type="nucleotide sequence ID" value="XM_002286856.1"/>
</dbReference>
<dbReference type="KEGG" id="tps:THAPSDRAFT_1611"/>
<feature type="signal peptide" evidence="2">
    <location>
        <begin position="1"/>
        <end position="18"/>
    </location>
</feature>
<keyword evidence="1" id="KW-0812">Transmembrane</keyword>
<organism evidence="3 4">
    <name type="scientific">Thalassiosira pseudonana</name>
    <name type="common">Marine diatom</name>
    <name type="synonym">Cyclotella nana</name>
    <dbReference type="NCBI Taxonomy" id="35128"/>
    <lineage>
        <taxon>Eukaryota</taxon>
        <taxon>Sar</taxon>
        <taxon>Stramenopiles</taxon>
        <taxon>Ochrophyta</taxon>
        <taxon>Bacillariophyta</taxon>
        <taxon>Coscinodiscophyceae</taxon>
        <taxon>Thalassiosirophycidae</taxon>
        <taxon>Thalassiosirales</taxon>
        <taxon>Thalassiosiraceae</taxon>
        <taxon>Thalassiosira</taxon>
    </lineage>
</organism>
<keyword evidence="4" id="KW-1185">Reference proteome</keyword>
<dbReference type="HOGENOM" id="CLU_992051_0_0_1"/>
<dbReference type="OMA" id="FSWACAG"/>
<reference evidence="3 4" key="2">
    <citation type="journal article" date="2008" name="Nature">
        <title>The Phaeodactylum genome reveals the evolutionary history of diatom genomes.</title>
        <authorList>
            <person name="Bowler C."/>
            <person name="Allen A.E."/>
            <person name="Badger J.H."/>
            <person name="Grimwood J."/>
            <person name="Jabbari K."/>
            <person name="Kuo A."/>
            <person name="Maheswari U."/>
            <person name="Martens C."/>
            <person name="Maumus F."/>
            <person name="Otillar R.P."/>
            <person name="Rayko E."/>
            <person name="Salamov A."/>
            <person name="Vandepoele K."/>
            <person name="Beszteri B."/>
            <person name="Gruber A."/>
            <person name="Heijde M."/>
            <person name="Katinka M."/>
            <person name="Mock T."/>
            <person name="Valentin K."/>
            <person name="Verret F."/>
            <person name="Berges J.A."/>
            <person name="Brownlee C."/>
            <person name="Cadoret J.P."/>
            <person name="Chiovitti A."/>
            <person name="Choi C.J."/>
            <person name="Coesel S."/>
            <person name="De Martino A."/>
            <person name="Detter J.C."/>
            <person name="Durkin C."/>
            <person name="Falciatore A."/>
            <person name="Fournet J."/>
            <person name="Haruta M."/>
            <person name="Huysman M.J."/>
            <person name="Jenkins B.D."/>
            <person name="Jiroutova K."/>
            <person name="Jorgensen R.E."/>
            <person name="Joubert Y."/>
            <person name="Kaplan A."/>
            <person name="Kroger N."/>
            <person name="Kroth P.G."/>
            <person name="La Roche J."/>
            <person name="Lindquist E."/>
            <person name="Lommer M."/>
            <person name="Martin-Jezequel V."/>
            <person name="Lopez P.J."/>
            <person name="Lucas S."/>
            <person name="Mangogna M."/>
            <person name="McGinnis K."/>
            <person name="Medlin L.K."/>
            <person name="Montsant A."/>
            <person name="Oudot-Le Secq M.P."/>
            <person name="Napoli C."/>
            <person name="Obornik M."/>
            <person name="Parker M.S."/>
            <person name="Petit J.L."/>
            <person name="Porcel B.M."/>
            <person name="Poulsen N."/>
            <person name="Robison M."/>
            <person name="Rychlewski L."/>
            <person name="Rynearson T.A."/>
            <person name="Schmutz J."/>
            <person name="Shapiro H."/>
            <person name="Siaut M."/>
            <person name="Stanley M."/>
            <person name="Sussman M.R."/>
            <person name="Taylor A.R."/>
            <person name="Vardi A."/>
            <person name="von Dassow P."/>
            <person name="Vyverman W."/>
            <person name="Willis A."/>
            <person name="Wyrwicz L.S."/>
            <person name="Rokhsar D.S."/>
            <person name="Weissenbach J."/>
            <person name="Armbrust E.V."/>
            <person name="Green B.R."/>
            <person name="Van de Peer Y."/>
            <person name="Grigoriev I.V."/>
        </authorList>
    </citation>
    <scope>NUCLEOTIDE SEQUENCE [LARGE SCALE GENOMIC DNA]</scope>
    <source>
        <strain evidence="3 4">CCMP1335</strain>
    </source>
</reference>
<proteinExistence type="predicted"/>
<dbReference type="eggNOG" id="ENOG502SFGP">
    <property type="taxonomic scope" value="Eukaryota"/>
</dbReference>